<feature type="region of interest" description="Disordered" evidence="4">
    <location>
        <begin position="1123"/>
        <end position="1155"/>
    </location>
</feature>
<dbReference type="EnsemblMetazoa" id="AARA010243-RA">
    <property type="protein sequence ID" value="AARA010243-PA"/>
    <property type="gene ID" value="AARA010243"/>
</dbReference>
<feature type="region of interest" description="Disordered" evidence="4">
    <location>
        <begin position="780"/>
        <end position="829"/>
    </location>
</feature>
<feature type="region of interest" description="Disordered" evidence="4">
    <location>
        <begin position="736"/>
        <end position="756"/>
    </location>
</feature>
<dbReference type="Pfam" id="PF00628">
    <property type="entry name" value="PHD"/>
    <property type="match status" value="2"/>
</dbReference>
<dbReference type="Pfam" id="PF13832">
    <property type="entry name" value="zf-HC5HC2H_2"/>
    <property type="match status" value="1"/>
</dbReference>
<dbReference type="GO" id="GO:0008270">
    <property type="term" value="F:zinc ion binding"/>
    <property type="evidence" value="ECO:0007669"/>
    <property type="project" value="UniProtKB-KW"/>
</dbReference>
<dbReference type="SMART" id="SM00249">
    <property type="entry name" value="PHD"/>
    <property type="match status" value="4"/>
</dbReference>
<keyword evidence="2" id="KW-0863">Zinc-finger</keyword>
<keyword evidence="1" id="KW-0479">Metal-binding</keyword>
<keyword evidence="3" id="KW-0862">Zinc</keyword>
<dbReference type="InterPro" id="IPR050701">
    <property type="entry name" value="Histone_Mod_Regulator"/>
</dbReference>
<keyword evidence="6" id="KW-1185">Reference proteome</keyword>
<proteinExistence type="predicted"/>
<feature type="compositionally biased region" description="Low complexity" evidence="4">
    <location>
        <begin position="1141"/>
        <end position="1155"/>
    </location>
</feature>
<feature type="compositionally biased region" description="Basic residues" evidence="4">
    <location>
        <begin position="1033"/>
        <end position="1042"/>
    </location>
</feature>
<dbReference type="PROSITE" id="PS01359">
    <property type="entry name" value="ZF_PHD_1"/>
    <property type="match status" value="1"/>
</dbReference>
<dbReference type="EMBL" id="APCN01000984">
    <property type="status" value="NOT_ANNOTATED_CDS"/>
    <property type="molecule type" value="Genomic_DNA"/>
</dbReference>
<dbReference type="GO" id="GO:0006357">
    <property type="term" value="P:regulation of transcription by RNA polymerase II"/>
    <property type="evidence" value="ECO:0007669"/>
    <property type="project" value="TreeGrafter"/>
</dbReference>
<sequence length="1214" mass="131575">MRNSDVQSQEHTKHAHSTIKKQNTPACPEMRNNIKRRRASSGGGGLTTQTLLDFDLGESSSDSDFRIEDHDESDDCSLGSKDDGDDDGDDDDDDEDEDDDDDDDSGDDSGDDSEDNGEAGAGSNPLLQLLHGAQNGGGNEEEEDESTTEGGGGGQAKGRPPAPAAKQTSERDAALQKLLMKSICCACLGDRSDDQNEIVECDGCGVTVHEGCYGVSECTSVTSTISSCSTEPWFCDACKAGVENPDCELCPNKGGIFKETDVGRWVHLVCALYVPGVAFGEVDQLSSVTLFEMPYNKWGAKTCCLCEDAQLARTGVCIGCDAGMCKTYFHVTCAQYYGLLSEAHSEEADQADPFYAHCKIHSDKSLIKHRKRNYNTIRMRAVQRQVEEEGRRQQKPTAEQVRIERKLTKHRRRYVANKETKNPPWVPTQKIPRLLITSATACKKLLYKAELMGLDRAAIEFQEAQVASLADVRKKWHIPPAFSVEFIGYYLDRALRLEDMKKNLQEQMALNQRLLGKQQHLRNRYDQAVAQSQAAQKANDAVRASIARLYEHIGALCPSKALVPVEQIGKPPAPVPAAMTAPPPPPLPPPPPIAQPAQPPAPPPEAASAPPPPYVKPHQSVVINTGPLGATPPARTMSVPTAAALKMGVGFPLQNLMVPGKRDDTGRILSTQCKQNSEELLNECGICKRCHDQHLLAKCDTCHLHYHLGCLNPPLTRHPKKSKLYGWQCSECDQSDDSNPESIIIPKAPRKSRTRYSKDGTIVPYDYAFPPDTQPQAVEAVGRRASRAGPAAVEVKDEPVAESTNEAVDPSPVKTPGKRGRKKKSLEGVAVGETTTTAAITAATNLATAAQSKEVKQQKKKSDPKLPDGKGAADEELGEEEEEEEARQSDEHSGKHSLLNTTPSELDTSDEQRASEGGSSKMAKVESTTHHHHHHHHHQHHHPGPPPAPTAGSSEATAAHTNAQPPAPEGSSEALAADGGGGGGGREPPGAMGGLPASVEDGAATSTHHKHSKRRKEKHRNRSPNADRPISKDHKRKRKRKNHDYETVDQTELAEYPLPEYGDNQIRAGRFQHAHDADILRANGTAGGRTDRAAAYGPLMSHPLLPQLQPAAQFNGSMEQTTITQGRARVKRDVGSRHNASSTTSIGSSVGSSGSDECICDVCQGVGTSANIVQCDECQKSYHFGCLEPPLKKTPKRRGYSWHCADCDPTDVEN</sequence>
<feature type="region of interest" description="Disordered" evidence="4">
    <location>
        <begin position="1"/>
        <end position="171"/>
    </location>
</feature>
<dbReference type="CDD" id="cd15563">
    <property type="entry name" value="PHD3_PHF14"/>
    <property type="match status" value="1"/>
</dbReference>
<dbReference type="InterPro" id="IPR034732">
    <property type="entry name" value="EPHD"/>
</dbReference>
<dbReference type="CDD" id="cd15561">
    <property type="entry name" value="PHD1_PHF14"/>
    <property type="match status" value="1"/>
</dbReference>
<feature type="compositionally biased region" description="Pro residues" evidence="4">
    <location>
        <begin position="574"/>
        <end position="615"/>
    </location>
</feature>
<protein>
    <submittedName>
        <fullName evidence="5">Uncharacterized protein</fullName>
    </submittedName>
</protein>
<feature type="compositionally biased region" description="Basic and acidic residues" evidence="4">
    <location>
        <begin position="853"/>
        <end position="873"/>
    </location>
</feature>
<dbReference type="InterPro" id="IPR011011">
    <property type="entry name" value="Znf_FYVE_PHD"/>
</dbReference>
<dbReference type="AlphaFoldDB" id="A0A182I9I3"/>
<dbReference type="InterPro" id="IPR019786">
    <property type="entry name" value="Zinc_finger_PHD-type_CS"/>
</dbReference>
<dbReference type="PROSITE" id="PS51805">
    <property type="entry name" value="EPHD"/>
    <property type="match status" value="1"/>
</dbReference>
<reference evidence="5" key="1">
    <citation type="submission" date="2022-08" db="UniProtKB">
        <authorList>
            <consortium name="EnsemblMetazoa"/>
        </authorList>
    </citation>
    <scope>IDENTIFICATION</scope>
    <source>
        <strain evidence="5">Dongola</strain>
    </source>
</reference>
<dbReference type="InterPro" id="IPR019787">
    <property type="entry name" value="Znf_PHD-finger"/>
</dbReference>
<dbReference type="Gene3D" id="3.30.40.10">
    <property type="entry name" value="Zinc/RING finger domain, C3HC4 (zinc finger)"/>
    <property type="match status" value="2"/>
</dbReference>
<dbReference type="SUPFAM" id="SSF57903">
    <property type="entry name" value="FYVE/PHD zinc finger"/>
    <property type="match status" value="3"/>
</dbReference>
<dbReference type="PROSITE" id="PS50016">
    <property type="entry name" value="ZF_PHD_2"/>
    <property type="match status" value="3"/>
</dbReference>
<feature type="compositionally biased region" description="Acidic residues" evidence="4">
    <location>
        <begin position="874"/>
        <end position="885"/>
    </location>
</feature>
<feature type="compositionally biased region" description="Acidic residues" evidence="4">
    <location>
        <begin position="83"/>
        <end position="117"/>
    </location>
</feature>
<dbReference type="PANTHER" id="PTHR13793">
    <property type="entry name" value="PHD FINGER PROTEINS"/>
    <property type="match status" value="1"/>
</dbReference>
<accession>A0A182I9I3</accession>
<dbReference type="CDD" id="cd15674">
    <property type="entry name" value="ePHD_PHF14"/>
    <property type="match status" value="1"/>
</dbReference>
<dbReference type="VEuPathDB" id="VectorBase:AARA21_015029"/>
<organism evidence="5 6">
    <name type="scientific">Anopheles arabiensis</name>
    <name type="common">Mosquito</name>
    <dbReference type="NCBI Taxonomy" id="7173"/>
    <lineage>
        <taxon>Eukaryota</taxon>
        <taxon>Metazoa</taxon>
        <taxon>Ecdysozoa</taxon>
        <taxon>Arthropoda</taxon>
        <taxon>Hexapoda</taxon>
        <taxon>Insecta</taxon>
        <taxon>Pterygota</taxon>
        <taxon>Neoptera</taxon>
        <taxon>Endopterygota</taxon>
        <taxon>Diptera</taxon>
        <taxon>Nematocera</taxon>
        <taxon>Culicoidea</taxon>
        <taxon>Culicidae</taxon>
        <taxon>Anophelinae</taxon>
        <taxon>Anopheles</taxon>
    </lineage>
</organism>
<dbReference type="Gene3D" id="2.30.30.1150">
    <property type="match status" value="2"/>
</dbReference>
<evidence type="ECO:0000313" key="5">
    <source>
        <dbReference type="EnsemblMetazoa" id="AARA010243-PA"/>
    </source>
</evidence>
<name>A0A182I9I3_ANOAR</name>
<dbReference type="CDD" id="cd15562">
    <property type="entry name" value="PHD2_PHF14"/>
    <property type="match status" value="1"/>
</dbReference>
<evidence type="ECO:0000256" key="2">
    <source>
        <dbReference type="ARBA" id="ARBA00022771"/>
    </source>
</evidence>
<dbReference type="InterPro" id="IPR013083">
    <property type="entry name" value="Znf_RING/FYVE/PHD"/>
</dbReference>
<dbReference type="Proteomes" id="UP000075840">
    <property type="component" value="Unassembled WGS sequence"/>
</dbReference>
<feature type="compositionally biased region" description="Low complexity" evidence="4">
    <location>
        <begin position="950"/>
        <end position="959"/>
    </location>
</feature>
<evidence type="ECO:0000313" key="6">
    <source>
        <dbReference type="Proteomes" id="UP000075840"/>
    </source>
</evidence>
<feature type="compositionally biased region" description="Basic residues" evidence="4">
    <location>
        <begin position="1007"/>
        <end position="1022"/>
    </location>
</feature>
<dbReference type="VEuPathDB" id="VectorBase:AARA010243"/>
<feature type="compositionally biased region" description="Gly residues" evidence="4">
    <location>
        <begin position="978"/>
        <end position="993"/>
    </location>
</feature>
<dbReference type="PANTHER" id="PTHR13793:SF150">
    <property type="entry name" value="PHD FINGER PROTEIN 14"/>
    <property type="match status" value="1"/>
</dbReference>
<feature type="compositionally biased region" description="Basic residues" evidence="4">
    <location>
        <begin position="930"/>
        <end position="943"/>
    </location>
</feature>
<feature type="region of interest" description="Disordered" evidence="4">
    <location>
        <begin position="574"/>
        <end position="619"/>
    </location>
</feature>
<evidence type="ECO:0000256" key="1">
    <source>
        <dbReference type="ARBA" id="ARBA00022723"/>
    </source>
</evidence>
<feature type="region of interest" description="Disordered" evidence="4">
    <location>
        <begin position="849"/>
        <end position="1052"/>
    </location>
</feature>
<dbReference type="InterPro" id="IPR001965">
    <property type="entry name" value="Znf_PHD"/>
</dbReference>
<evidence type="ECO:0000256" key="3">
    <source>
        <dbReference type="ARBA" id="ARBA00022833"/>
    </source>
</evidence>
<evidence type="ECO:0000256" key="4">
    <source>
        <dbReference type="SAM" id="MobiDB-lite"/>
    </source>
</evidence>